<evidence type="ECO:0000313" key="3">
    <source>
        <dbReference type="EMBL" id="CAI8593266.1"/>
    </source>
</evidence>
<organism evidence="3 4">
    <name type="scientific">Vicia faba</name>
    <name type="common">Broad bean</name>
    <name type="synonym">Faba vulgaris</name>
    <dbReference type="NCBI Taxonomy" id="3906"/>
    <lineage>
        <taxon>Eukaryota</taxon>
        <taxon>Viridiplantae</taxon>
        <taxon>Streptophyta</taxon>
        <taxon>Embryophyta</taxon>
        <taxon>Tracheophyta</taxon>
        <taxon>Spermatophyta</taxon>
        <taxon>Magnoliopsida</taxon>
        <taxon>eudicotyledons</taxon>
        <taxon>Gunneridae</taxon>
        <taxon>Pentapetalae</taxon>
        <taxon>rosids</taxon>
        <taxon>fabids</taxon>
        <taxon>Fabales</taxon>
        <taxon>Fabaceae</taxon>
        <taxon>Papilionoideae</taxon>
        <taxon>50 kb inversion clade</taxon>
        <taxon>NPAAA clade</taxon>
        <taxon>Hologalegina</taxon>
        <taxon>IRL clade</taxon>
        <taxon>Fabeae</taxon>
        <taxon>Vicia</taxon>
    </lineage>
</organism>
<keyword evidence="1" id="KW-0472">Membrane</keyword>
<evidence type="ECO:0000259" key="2">
    <source>
        <dbReference type="Pfam" id="PF13966"/>
    </source>
</evidence>
<feature type="domain" description="Reverse transcriptase zinc-binding" evidence="2">
    <location>
        <begin position="135"/>
        <end position="228"/>
    </location>
</feature>
<evidence type="ECO:0000256" key="1">
    <source>
        <dbReference type="SAM" id="Phobius"/>
    </source>
</evidence>
<protein>
    <recommendedName>
        <fullName evidence="2">Reverse transcriptase zinc-binding domain-containing protein</fullName>
    </recommendedName>
</protein>
<name>A0AAV0Z632_VICFA</name>
<dbReference type="Proteomes" id="UP001157006">
    <property type="component" value="Chromosome 1S"/>
</dbReference>
<dbReference type="AlphaFoldDB" id="A0AAV0Z632"/>
<proteinExistence type="predicted"/>
<evidence type="ECO:0000313" key="4">
    <source>
        <dbReference type="Proteomes" id="UP001157006"/>
    </source>
</evidence>
<sequence length="319" mass="37347">MLQRSFLWGGDEVKKKISWIGMEISKHLCLETREFICEVKCHFGGGIFVRSRDWIQNRWPIGLLLLSRANIVMVSHMRQWVDGVWVWSVRWRSCPDVRKAVAQIQELLLLLLPIQPQYSITDSFGWWRKGNGYIISNCYDCILKNESRSSELDVQLSLAWVSLRKTKVPSKIHIFGWRLIWNRLSTKSEILKCGVLRRVRNLVCPLCFGVEEDIDHLFCDCTVSKAWWNNICLCLQIDDSSFSCRFLDRLLSLEHSCKLAFVFNTGWLFGLITCWVIWKCRNDILFKELILSNIDGVGLIKLLAWDWSFLCFKIRSSLS</sequence>
<dbReference type="EMBL" id="OX451735">
    <property type="protein sequence ID" value="CAI8593266.1"/>
    <property type="molecule type" value="Genomic_DNA"/>
</dbReference>
<gene>
    <name evidence="3" type="ORF">VFH_I082560</name>
</gene>
<dbReference type="InterPro" id="IPR026960">
    <property type="entry name" value="RVT-Znf"/>
</dbReference>
<accession>A0AAV0Z632</accession>
<keyword evidence="4" id="KW-1185">Reference proteome</keyword>
<keyword evidence="1" id="KW-0812">Transmembrane</keyword>
<dbReference type="Pfam" id="PF13966">
    <property type="entry name" value="zf-RVT"/>
    <property type="match status" value="1"/>
</dbReference>
<keyword evidence="1" id="KW-1133">Transmembrane helix</keyword>
<feature type="transmembrane region" description="Helical" evidence="1">
    <location>
        <begin position="259"/>
        <end position="278"/>
    </location>
</feature>
<reference evidence="3 4" key="1">
    <citation type="submission" date="2023-01" db="EMBL/GenBank/DDBJ databases">
        <authorList>
            <person name="Kreplak J."/>
        </authorList>
    </citation>
    <scope>NUCLEOTIDE SEQUENCE [LARGE SCALE GENOMIC DNA]</scope>
</reference>